<dbReference type="GO" id="GO:0015031">
    <property type="term" value="P:protein transport"/>
    <property type="evidence" value="ECO:0007669"/>
    <property type="project" value="UniProtKB-KW"/>
</dbReference>
<organism evidence="15 16">
    <name type="scientific">Eikenella corrodens</name>
    <dbReference type="NCBI Taxonomy" id="539"/>
    <lineage>
        <taxon>Bacteria</taxon>
        <taxon>Pseudomonadati</taxon>
        <taxon>Pseudomonadota</taxon>
        <taxon>Betaproteobacteria</taxon>
        <taxon>Neisseriales</taxon>
        <taxon>Neisseriaceae</taxon>
        <taxon>Eikenella</taxon>
    </lineage>
</organism>
<evidence type="ECO:0000259" key="14">
    <source>
        <dbReference type="Pfam" id="PF13018"/>
    </source>
</evidence>
<keyword evidence="9" id="KW-0472">Membrane</keyword>
<dbReference type="InterPro" id="IPR005594">
    <property type="entry name" value="YadA_C"/>
</dbReference>
<feature type="domain" description="Trimeric autotransporter adhesin YadA-like head" evidence="12">
    <location>
        <begin position="456"/>
        <end position="478"/>
    </location>
</feature>
<evidence type="ECO:0000256" key="9">
    <source>
        <dbReference type="ARBA" id="ARBA00023136"/>
    </source>
</evidence>
<dbReference type="GO" id="GO:0009279">
    <property type="term" value="C:cell outer membrane"/>
    <property type="evidence" value="ECO:0007669"/>
    <property type="project" value="UniProtKB-SubCell"/>
</dbReference>
<dbReference type="Pfam" id="PF05658">
    <property type="entry name" value="YadA_head"/>
    <property type="match status" value="9"/>
</dbReference>
<dbReference type="SUPFAM" id="SSF54523">
    <property type="entry name" value="Pili subunits"/>
    <property type="match status" value="1"/>
</dbReference>
<dbReference type="Gene3D" id="1.20.5.170">
    <property type="match status" value="1"/>
</dbReference>
<feature type="domain" description="Trimeric autotransporter adhesin YadA-like stalk" evidence="13">
    <location>
        <begin position="550"/>
        <end position="581"/>
    </location>
</feature>
<evidence type="ECO:0000256" key="6">
    <source>
        <dbReference type="ARBA" id="ARBA00022692"/>
    </source>
</evidence>
<sequence>MNKTYKTVYNAVSGTWVAVSELAKSQGKNTTRAAAALVLLAVAPAWGAQNTGTTTSGGTVVPAGTDYKTCYYDDNSKNVVCGDATTTAADVVDSKPGKSVAIGMSSTAAGESNVALGSSASASSTSGLAIGSNSKAHHNQTVAIGERASALGEADIAIGKAAGENATSTGRNIAVGEGAVKDATAANNVIGIGTGAAQKISGSHVIAIGTEANQGVTGVNQVVAIGYKSSAVTSQSVAVGTAASAKNIGALALGNSSNAVTESSVAVGRFSQASGANSIAVGGGRSADKSARAGGTYSIAVGAGTEATHAQSIAMGLSAGAKGVGTVAVGDTAQATKTYAIAIGNKAEASGEKSVVIGSNETATNIAKATGRQSVAIGWTAQATGFTQAVAIGPDAQALGGQSTSIGNNTRAKGNSSIAIGSDDWDLAKAQVDADYQRLTGTAMSAGYQSTEAAEAAIAVGVKAQATGALSTAFGPGARATEVGATAVGVGAEADKEKAVAIGAGSRTSTVATPVTSATVNGVTYSGFAGATKITDGSQVSIGTKDYERQIKHVAPGEISATSTDAINGSQLYHVAAQAANPLKFDGDSGTTVERPLGTTLNVKGGATGTLTDNNIGVVADKASNTLRVKLAQNVDLGSSGSLKTGDTTVNNSGLTIANGPSVTNTGIDAGNKQITNVASGGNIDSNAANIGDVKRITNQLSTNIQAAKTEVVAGDNIQVTHSFGNNNQSIYTVKTVADPTFTSVTTGGNKLDGTAINVNGNTVTHVNDAINKTAAQAFSPLTFTGNKNSDTGNDGSQQKLGSSLHIGGGLANTAAASNSNIRTEVTDGKVDIQFADAPTFAGTVTAPTFKADSNTLDNTPMTVNGNTVTNVNNAINQTAAQAFNPLKFDGDSGTTVERKLGTTLNVKGGATGTLTDNNIGVVADNASNTLRLKLAQNVDLGNAGSLKTGNTTVNNNGLTINNGPSVTNNGIDAGNKQISNLADGNNPTDAVNVRQLQAAVAAGSNAAGQQLIQQVNNHVNNLNQRIDKLEDNSNAGIAGGIAQSSIPQVTRAGASGIGVGTGYYGGQSAIAVGVSSISDGGNWIMKGSFSINSQGRTGVGAGALYQW</sequence>
<gene>
    <name evidence="15" type="ORF">A7P85_06910</name>
</gene>
<feature type="domain" description="Trimeric autotransporter adhesin YadA-like head" evidence="12">
    <location>
        <begin position="140"/>
        <end position="160"/>
    </location>
</feature>
<dbReference type="Gene3D" id="2.150.10.10">
    <property type="entry name" value="Serralysin-like metalloprotease, C-terminal"/>
    <property type="match status" value="5"/>
</dbReference>
<evidence type="ECO:0000313" key="16">
    <source>
        <dbReference type="Proteomes" id="UP000078003"/>
    </source>
</evidence>
<feature type="domain" description="ESPR" evidence="14">
    <location>
        <begin position="1"/>
        <end position="43"/>
    </location>
</feature>
<keyword evidence="4" id="KW-0813">Transport</keyword>
<dbReference type="InterPro" id="IPR008635">
    <property type="entry name" value="Coiled_stalk_dom"/>
</dbReference>
<evidence type="ECO:0000256" key="5">
    <source>
        <dbReference type="ARBA" id="ARBA00022452"/>
    </source>
</evidence>
<dbReference type="Gene3D" id="1.20.5.2280">
    <property type="match status" value="1"/>
</dbReference>
<proteinExistence type="inferred from homology"/>
<dbReference type="InterPro" id="IPR045584">
    <property type="entry name" value="Pilin-like"/>
</dbReference>
<dbReference type="SUPFAM" id="SSF101967">
    <property type="entry name" value="Adhesin YadA, collagen-binding domain"/>
    <property type="match status" value="4"/>
</dbReference>
<evidence type="ECO:0000256" key="1">
    <source>
        <dbReference type="ARBA" id="ARBA00004241"/>
    </source>
</evidence>
<dbReference type="Gene3D" id="2.20.70.140">
    <property type="match status" value="2"/>
</dbReference>
<dbReference type="Pfam" id="PF05662">
    <property type="entry name" value="YadA_stalk"/>
    <property type="match status" value="2"/>
</dbReference>
<dbReference type="Pfam" id="PF03895">
    <property type="entry name" value="YadA_anchor"/>
    <property type="match status" value="1"/>
</dbReference>
<dbReference type="InterPro" id="IPR008640">
    <property type="entry name" value="Adhesin_Head_dom"/>
</dbReference>
<evidence type="ECO:0000256" key="7">
    <source>
        <dbReference type="ARBA" id="ARBA00022729"/>
    </source>
</evidence>
<feature type="domain" description="Trimeric autotransporter adhesin YadA-like head" evidence="12">
    <location>
        <begin position="263"/>
        <end position="284"/>
    </location>
</feature>
<evidence type="ECO:0000256" key="8">
    <source>
        <dbReference type="ARBA" id="ARBA00022927"/>
    </source>
</evidence>
<dbReference type="Gene3D" id="3.30.1300.30">
    <property type="entry name" value="GSPII I/J protein-like"/>
    <property type="match status" value="1"/>
</dbReference>
<comment type="similarity">
    <text evidence="3">Belongs to the autotransporter-2 (AT-2) (TC 1.B.40) family.</text>
</comment>
<dbReference type="InterPro" id="IPR011049">
    <property type="entry name" value="Serralysin-like_metalloprot_C"/>
</dbReference>
<evidence type="ECO:0000259" key="13">
    <source>
        <dbReference type="Pfam" id="PF05662"/>
    </source>
</evidence>
<dbReference type="GO" id="GO:0009986">
    <property type="term" value="C:cell surface"/>
    <property type="evidence" value="ECO:0007669"/>
    <property type="project" value="UniProtKB-SubCell"/>
</dbReference>
<feature type="domain" description="Trimeric autotransporter adhesin YadA-like head" evidence="12">
    <location>
        <begin position="335"/>
        <end position="360"/>
    </location>
</feature>
<feature type="domain" description="Trimeric autotransporter adhesin YadA-like C-terminal membrane anchor" evidence="11">
    <location>
        <begin position="1048"/>
        <end position="1108"/>
    </location>
</feature>
<evidence type="ECO:0000256" key="3">
    <source>
        <dbReference type="ARBA" id="ARBA00005848"/>
    </source>
</evidence>
<evidence type="ECO:0000259" key="12">
    <source>
        <dbReference type="Pfam" id="PF05658"/>
    </source>
</evidence>
<keyword evidence="7" id="KW-0732">Signal</keyword>
<evidence type="ECO:0000256" key="2">
    <source>
        <dbReference type="ARBA" id="ARBA00004442"/>
    </source>
</evidence>
<feature type="domain" description="Trimeric autotransporter adhesin YadA-like head" evidence="12">
    <location>
        <begin position="369"/>
        <end position="396"/>
    </location>
</feature>
<feature type="domain" description="Trimeric autotransporter adhesin YadA-like stalk" evidence="13">
    <location>
        <begin position="978"/>
        <end position="1016"/>
    </location>
</feature>
<feature type="domain" description="Trimeric autotransporter adhesin YadA-like head" evidence="12">
    <location>
        <begin position="480"/>
        <end position="506"/>
    </location>
</feature>
<comment type="caution">
    <text evidence="15">The sequence shown here is derived from an EMBL/GenBank/DDBJ whole genome shotgun (WGS) entry which is preliminary data.</text>
</comment>
<accession>A0A1A9RDE2</accession>
<evidence type="ECO:0000256" key="4">
    <source>
        <dbReference type="ARBA" id="ARBA00022448"/>
    </source>
</evidence>
<keyword evidence="8" id="KW-0653">Protein transport</keyword>
<dbReference type="InterPro" id="IPR024973">
    <property type="entry name" value="ESPR"/>
</dbReference>
<dbReference type="EMBL" id="LXSF01000007">
    <property type="protein sequence ID" value="OAM16137.1"/>
    <property type="molecule type" value="Genomic_DNA"/>
</dbReference>
<keyword evidence="6" id="KW-0812">Transmembrane</keyword>
<evidence type="ECO:0000313" key="15">
    <source>
        <dbReference type="EMBL" id="OAM16137.1"/>
    </source>
</evidence>
<feature type="domain" description="Trimeric autotransporter adhesin YadA-like head" evidence="12">
    <location>
        <begin position="223"/>
        <end position="242"/>
    </location>
</feature>
<dbReference type="RefSeq" id="WP_064084578.1">
    <property type="nucleotide sequence ID" value="NZ_LXSF01000007.1"/>
</dbReference>
<dbReference type="Pfam" id="PF13018">
    <property type="entry name" value="ESPR"/>
    <property type="match status" value="1"/>
</dbReference>
<dbReference type="CDD" id="cd12820">
    <property type="entry name" value="LbR_YadA-like"/>
    <property type="match status" value="2"/>
</dbReference>
<keyword evidence="10" id="KW-0998">Cell outer membrane</keyword>
<comment type="subcellular location">
    <subcellularLocation>
        <location evidence="2">Cell outer membrane</location>
    </subcellularLocation>
    <subcellularLocation>
        <location evidence="1">Cell surface</location>
    </subcellularLocation>
</comment>
<name>A0A1A9RDE2_EIKCO</name>
<feature type="domain" description="Trimeric autotransporter adhesin YadA-like head" evidence="12">
    <location>
        <begin position="398"/>
        <end position="422"/>
    </location>
</feature>
<dbReference type="Proteomes" id="UP000078003">
    <property type="component" value="Unassembled WGS sequence"/>
</dbReference>
<evidence type="ECO:0000256" key="10">
    <source>
        <dbReference type="ARBA" id="ARBA00023237"/>
    </source>
</evidence>
<evidence type="ECO:0008006" key="17">
    <source>
        <dbReference type="Google" id="ProtNLM"/>
    </source>
</evidence>
<dbReference type="AlphaFoldDB" id="A0A1A9RDE2"/>
<evidence type="ECO:0000259" key="11">
    <source>
        <dbReference type="Pfam" id="PF03895"/>
    </source>
</evidence>
<keyword evidence="5" id="KW-1134">Transmembrane beta strand</keyword>
<feature type="domain" description="Trimeric autotransporter adhesin YadA-like head" evidence="12">
    <location>
        <begin position="293"/>
        <end position="318"/>
    </location>
</feature>
<reference evidence="16" key="1">
    <citation type="submission" date="2016-05" db="EMBL/GenBank/DDBJ databases">
        <title>Draft genome of Corynebacterium afermentans subsp. afermentans LCDC 88199T.</title>
        <authorList>
            <person name="Bernier A.-M."/>
            <person name="Bernard K."/>
        </authorList>
    </citation>
    <scope>NUCLEOTIDE SEQUENCE [LARGE SCALE GENOMIC DNA]</scope>
    <source>
        <strain evidence="16">NML01-0328</strain>
    </source>
</reference>
<protein>
    <recommendedName>
        <fullName evidence="17">Adhesin</fullName>
    </recommendedName>
</protein>